<dbReference type="InterPro" id="IPR001584">
    <property type="entry name" value="Integrase_cat-core"/>
</dbReference>
<dbReference type="EMBL" id="UZAF01016118">
    <property type="protein sequence ID" value="VDO20874.1"/>
    <property type="molecule type" value="Genomic_DNA"/>
</dbReference>
<protein>
    <recommendedName>
        <fullName evidence="1">RNA-directed DNA polymerase</fullName>
        <ecNumber evidence="1">2.7.7.49</ecNumber>
    </recommendedName>
</protein>
<dbReference type="InterPro" id="IPR041588">
    <property type="entry name" value="Integrase_H2C2"/>
</dbReference>
<dbReference type="Proteomes" id="UP000268014">
    <property type="component" value="Unassembled WGS sequence"/>
</dbReference>
<gene>
    <name evidence="3" type="ORF">HPLM_LOCUS3421</name>
</gene>
<evidence type="ECO:0000259" key="2">
    <source>
        <dbReference type="PROSITE" id="PS50994"/>
    </source>
</evidence>
<dbReference type="PROSITE" id="PS50994">
    <property type="entry name" value="INTEGRASE"/>
    <property type="match status" value="1"/>
</dbReference>
<proteinExistence type="predicted"/>
<evidence type="ECO:0000256" key="1">
    <source>
        <dbReference type="ARBA" id="ARBA00012493"/>
    </source>
</evidence>
<dbReference type="EC" id="2.7.7.49" evidence="1"/>
<dbReference type="PANTHER" id="PTHR37984:SF5">
    <property type="entry name" value="PROTEIN NYNRIN-LIKE"/>
    <property type="match status" value="1"/>
</dbReference>
<sequence length="223" mass="25664">MRALHQEHPGINRMKTLARSNVFWPKINDDLEKLVRTCAACQESTKLPTKNTLCSWFRPDAPWSPIHVDFAGPIEGIFYVVVIDAFSKWREIIPMTSFTSIATLRKLRRPFVQFGLPQTIVSDNGTQFTSAEFHDFCRINGIKHVRSPSGRHRFILGQMDELNASSTHSNAQSERLGAMDWPWTLYTFLFTYRSTRCTALRWTISRRKLHRSTPSQHAGLAEV</sequence>
<dbReference type="STRING" id="6290.A0A0N4W1C5"/>
<name>A0A0N4W1C5_HAEPC</name>
<feature type="domain" description="Integrase catalytic" evidence="2">
    <location>
        <begin position="58"/>
        <end position="153"/>
    </location>
</feature>
<dbReference type="WBParaSite" id="HPLM_0000342901-mRNA-1">
    <property type="protein sequence ID" value="HPLM_0000342901-mRNA-1"/>
    <property type="gene ID" value="HPLM_0000342901"/>
</dbReference>
<evidence type="ECO:0000313" key="5">
    <source>
        <dbReference type="WBParaSite" id="HPLM_0000342901-mRNA-1"/>
    </source>
</evidence>
<dbReference type="Gene3D" id="1.10.340.70">
    <property type="match status" value="1"/>
</dbReference>
<dbReference type="Gene3D" id="3.30.420.10">
    <property type="entry name" value="Ribonuclease H-like superfamily/Ribonuclease H"/>
    <property type="match status" value="1"/>
</dbReference>
<dbReference type="OrthoDB" id="5818961at2759"/>
<dbReference type="InterPro" id="IPR050951">
    <property type="entry name" value="Retrovirus_Pol_polyprotein"/>
</dbReference>
<evidence type="ECO:0000313" key="3">
    <source>
        <dbReference type="EMBL" id="VDO20874.1"/>
    </source>
</evidence>
<dbReference type="AlphaFoldDB" id="A0A0N4W1C5"/>
<dbReference type="GO" id="GO:0003964">
    <property type="term" value="F:RNA-directed DNA polymerase activity"/>
    <property type="evidence" value="ECO:0007669"/>
    <property type="project" value="UniProtKB-EC"/>
</dbReference>
<reference evidence="3 4" key="2">
    <citation type="submission" date="2018-11" db="EMBL/GenBank/DDBJ databases">
        <authorList>
            <consortium name="Pathogen Informatics"/>
        </authorList>
    </citation>
    <scope>NUCLEOTIDE SEQUENCE [LARGE SCALE GENOMIC DNA]</scope>
    <source>
        <strain evidence="3 4">MHpl1</strain>
    </source>
</reference>
<dbReference type="InterPro" id="IPR012337">
    <property type="entry name" value="RNaseH-like_sf"/>
</dbReference>
<dbReference type="GO" id="GO:0015074">
    <property type="term" value="P:DNA integration"/>
    <property type="evidence" value="ECO:0007669"/>
    <property type="project" value="InterPro"/>
</dbReference>
<dbReference type="GO" id="GO:0003676">
    <property type="term" value="F:nucleic acid binding"/>
    <property type="evidence" value="ECO:0007669"/>
    <property type="project" value="InterPro"/>
</dbReference>
<dbReference type="Pfam" id="PF00665">
    <property type="entry name" value="rve"/>
    <property type="match status" value="1"/>
</dbReference>
<dbReference type="PANTHER" id="PTHR37984">
    <property type="entry name" value="PROTEIN CBG26694"/>
    <property type="match status" value="1"/>
</dbReference>
<organism evidence="5">
    <name type="scientific">Haemonchus placei</name>
    <name type="common">Barber's pole worm</name>
    <dbReference type="NCBI Taxonomy" id="6290"/>
    <lineage>
        <taxon>Eukaryota</taxon>
        <taxon>Metazoa</taxon>
        <taxon>Ecdysozoa</taxon>
        <taxon>Nematoda</taxon>
        <taxon>Chromadorea</taxon>
        <taxon>Rhabditida</taxon>
        <taxon>Rhabditina</taxon>
        <taxon>Rhabditomorpha</taxon>
        <taxon>Strongyloidea</taxon>
        <taxon>Trichostrongylidae</taxon>
        <taxon>Haemonchus</taxon>
    </lineage>
</organism>
<dbReference type="OMA" id="FLRRNTH"/>
<evidence type="ECO:0000313" key="4">
    <source>
        <dbReference type="Proteomes" id="UP000268014"/>
    </source>
</evidence>
<dbReference type="SUPFAM" id="SSF53098">
    <property type="entry name" value="Ribonuclease H-like"/>
    <property type="match status" value="1"/>
</dbReference>
<keyword evidence="4" id="KW-1185">Reference proteome</keyword>
<accession>A0A0N4W1C5</accession>
<dbReference type="InterPro" id="IPR036397">
    <property type="entry name" value="RNaseH_sf"/>
</dbReference>
<dbReference type="Pfam" id="PF17921">
    <property type="entry name" value="Integrase_H2C2"/>
    <property type="match status" value="1"/>
</dbReference>
<reference evidence="5" key="1">
    <citation type="submission" date="2017-02" db="UniProtKB">
        <authorList>
            <consortium name="WormBaseParasite"/>
        </authorList>
    </citation>
    <scope>IDENTIFICATION</scope>
</reference>